<dbReference type="HOGENOM" id="CLU_1893834_0_0_11"/>
<dbReference type="AlphaFoldDB" id="E6M112"/>
<evidence type="ECO:0000313" key="3">
    <source>
        <dbReference type="Proteomes" id="UP000005573"/>
    </source>
</evidence>
<dbReference type="Pfam" id="PF10874">
    <property type="entry name" value="DUF2746"/>
    <property type="match status" value="1"/>
</dbReference>
<feature type="transmembrane region" description="Helical" evidence="1">
    <location>
        <begin position="6"/>
        <end position="25"/>
    </location>
</feature>
<evidence type="ECO:0000313" key="2">
    <source>
        <dbReference type="EMBL" id="EFU79642.1"/>
    </source>
</evidence>
<protein>
    <submittedName>
        <fullName evidence="2">Uncharacterized protein</fullName>
    </submittedName>
</protein>
<comment type="caution">
    <text evidence="2">The sequence shown here is derived from an EMBL/GenBank/DDBJ whole genome shotgun (WGS) entry which is preliminary data.</text>
</comment>
<proteinExistence type="predicted"/>
<name>E6M112_9ACTO</name>
<keyword evidence="1" id="KW-1133">Transmembrane helix</keyword>
<gene>
    <name evidence="2" type="ORF">HMPREF0388_1745</name>
</gene>
<dbReference type="InterPro" id="IPR022704">
    <property type="entry name" value="DUF2746"/>
</dbReference>
<sequence>MVSLWAVIIPGITAFLGVLIPQIISRKKTSAETHKVEAEAQAIEMETVLKQNEVIRRLDAIEKQVTNSHSTNMRDDLDSIKSDMRNLIYLYRQEAQIRHEHGERIKDLTEDFARFSTMIERRMKQLQATSEYVH</sequence>
<keyword evidence="1" id="KW-0472">Membrane</keyword>
<evidence type="ECO:0000256" key="1">
    <source>
        <dbReference type="SAM" id="Phobius"/>
    </source>
</evidence>
<dbReference type="EMBL" id="AEPY01000011">
    <property type="protein sequence ID" value="EFU79642.1"/>
    <property type="molecule type" value="Genomic_DNA"/>
</dbReference>
<organism evidence="2 3">
    <name type="scientific">Mobiluncus curtisii ATCC 51333</name>
    <dbReference type="NCBI Taxonomy" id="887326"/>
    <lineage>
        <taxon>Bacteria</taxon>
        <taxon>Bacillati</taxon>
        <taxon>Actinomycetota</taxon>
        <taxon>Actinomycetes</taxon>
        <taxon>Actinomycetales</taxon>
        <taxon>Actinomycetaceae</taxon>
        <taxon>Mobiluncus</taxon>
    </lineage>
</organism>
<accession>E6M112</accession>
<dbReference type="Proteomes" id="UP000005573">
    <property type="component" value="Unassembled WGS sequence"/>
</dbReference>
<keyword evidence="1" id="KW-0812">Transmembrane</keyword>
<reference evidence="2 3" key="1">
    <citation type="submission" date="2010-12" db="EMBL/GenBank/DDBJ databases">
        <authorList>
            <person name="Muzny D."/>
            <person name="Qin X."/>
            <person name="Deng J."/>
            <person name="Jiang H."/>
            <person name="Liu Y."/>
            <person name="Qu J."/>
            <person name="Song X.-Z."/>
            <person name="Zhang L."/>
            <person name="Thornton R."/>
            <person name="Coyle M."/>
            <person name="Francisco L."/>
            <person name="Jackson L."/>
            <person name="Javaid M."/>
            <person name="Korchina V."/>
            <person name="Kovar C."/>
            <person name="Mata R."/>
            <person name="Mathew T."/>
            <person name="Ngo R."/>
            <person name="Nguyen L."/>
            <person name="Nguyen N."/>
            <person name="Okwuonu G."/>
            <person name="Ongeri F."/>
            <person name="Pham C."/>
            <person name="Simmons D."/>
            <person name="Wilczek-Boney K."/>
            <person name="Hale W."/>
            <person name="Jakkamsetti A."/>
            <person name="Pham P."/>
            <person name="Ruth R."/>
            <person name="San Lucas F."/>
            <person name="Warren J."/>
            <person name="Zhang J."/>
            <person name="Zhao Z."/>
            <person name="Zhou C."/>
            <person name="Zhu D."/>
            <person name="Lee S."/>
            <person name="Bess C."/>
            <person name="Blankenburg K."/>
            <person name="Forbes L."/>
            <person name="Fu Q."/>
            <person name="Gubbala S."/>
            <person name="Hirani K."/>
            <person name="Jayaseelan J.C."/>
            <person name="Lara F."/>
            <person name="Munidasa M."/>
            <person name="Palculict T."/>
            <person name="Patil S."/>
            <person name="Pu L.-L."/>
            <person name="Saada N."/>
            <person name="Tang L."/>
            <person name="Weissenberger G."/>
            <person name="Zhu Y."/>
            <person name="Hemphill L."/>
            <person name="Shang Y."/>
            <person name="Youmans B."/>
            <person name="Ayvaz T."/>
            <person name="Ross M."/>
            <person name="Santibanez J."/>
            <person name="Aqrawi P."/>
            <person name="Gross S."/>
            <person name="Joshi V."/>
            <person name="Fowler G."/>
            <person name="Nazareth L."/>
            <person name="Reid J."/>
            <person name="Worley K."/>
            <person name="Petrosino J."/>
            <person name="Highlander S."/>
            <person name="Gibbs R."/>
        </authorList>
    </citation>
    <scope>NUCLEOTIDE SEQUENCE [LARGE SCALE GENOMIC DNA]</scope>
    <source>
        <strain evidence="2 3">ATCC 51333</strain>
    </source>
</reference>